<accession>A0AAJ5WUH5</accession>
<sequence>MKNYEKFTALTEQETVETNGGAVLDGLLDTLQGVLAGLPIIGGLTNSLLNTIKGLLGNLPLPL</sequence>
<reference evidence="1" key="1">
    <citation type="submission" date="2023-03" db="EMBL/GenBank/DDBJ databases">
        <title>Andean soil-derived lignocellulolytic bacterial consortium as a source of novel taxa and putative plastic-active enzymes.</title>
        <authorList>
            <person name="Diaz-Garcia L."/>
            <person name="Chuvochina M."/>
            <person name="Feuerriegel G."/>
            <person name="Bunk B."/>
            <person name="Sproer C."/>
            <person name="Streit W.R."/>
            <person name="Rodriguez L.M."/>
            <person name="Overmann J."/>
            <person name="Jimenez D.J."/>
        </authorList>
    </citation>
    <scope>NUCLEOTIDE SEQUENCE</scope>
    <source>
        <strain evidence="1">MAG 7</strain>
    </source>
</reference>
<dbReference type="Proteomes" id="UP001220610">
    <property type="component" value="Chromosome"/>
</dbReference>
<name>A0AAJ5WUH5_9BACT</name>
<proteinExistence type="predicted"/>
<gene>
    <name evidence="1" type="ORF">P0Y53_08950</name>
</gene>
<evidence type="ECO:0000313" key="2">
    <source>
        <dbReference type="Proteomes" id="UP001220610"/>
    </source>
</evidence>
<dbReference type="AlphaFoldDB" id="A0AAJ5WUH5"/>
<protein>
    <submittedName>
        <fullName evidence="1">Uncharacterized protein</fullName>
    </submittedName>
</protein>
<dbReference type="EMBL" id="CP119311">
    <property type="protein sequence ID" value="WEK37629.1"/>
    <property type="molecule type" value="Genomic_DNA"/>
</dbReference>
<evidence type="ECO:0000313" key="1">
    <source>
        <dbReference type="EMBL" id="WEK37629.1"/>
    </source>
</evidence>
<organism evidence="1 2">
    <name type="scientific">Candidatus Pseudobacter hemicellulosilyticus</name>
    <dbReference type="NCBI Taxonomy" id="3121375"/>
    <lineage>
        <taxon>Bacteria</taxon>
        <taxon>Pseudomonadati</taxon>
        <taxon>Bacteroidota</taxon>
        <taxon>Chitinophagia</taxon>
        <taxon>Chitinophagales</taxon>
        <taxon>Chitinophagaceae</taxon>
        <taxon>Pseudobacter</taxon>
    </lineage>
</organism>